<accession>A0A0P7HDA5</accession>
<comment type="caution">
    <text evidence="1">The sequence shown here is derived from an EMBL/GenBank/DDBJ whole genome shotgun (WGS) entry which is preliminary data.</text>
</comment>
<keyword evidence="2" id="KW-1185">Reference proteome</keyword>
<evidence type="ECO:0000313" key="1">
    <source>
        <dbReference type="EMBL" id="KPN31612.1"/>
    </source>
</evidence>
<proteinExistence type="predicted"/>
<protein>
    <submittedName>
        <fullName evidence="1">Uncharacterized protein</fullName>
    </submittedName>
</protein>
<evidence type="ECO:0000313" key="2">
    <source>
        <dbReference type="Proteomes" id="UP000050535"/>
    </source>
</evidence>
<gene>
    <name evidence="1" type="ORF">SY89_02361</name>
</gene>
<reference evidence="2" key="1">
    <citation type="submission" date="2013-11" db="EMBL/GenBank/DDBJ databases">
        <authorList>
            <person name="Hoang H.T."/>
            <person name="Killian M.L."/>
            <person name="Madson D.M."/>
            <person name="Arruda P.H.E."/>
            <person name="Sun D."/>
            <person name="Schwartz K.J."/>
            <person name="Yoon K."/>
        </authorList>
    </citation>
    <scope>NUCLEOTIDE SEQUENCE [LARGE SCALE GENOMIC DNA]</scope>
    <source>
        <strain evidence="2">CDK2</strain>
    </source>
</reference>
<dbReference type="Proteomes" id="UP000050535">
    <property type="component" value="Unassembled WGS sequence"/>
</dbReference>
<dbReference type="AlphaFoldDB" id="A0A0P7HDA5"/>
<name>A0A0P7HDA5_9EURY</name>
<dbReference type="EMBL" id="LGUC01000001">
    <property type="protein sequence ID" value="KPN31612.1"/>
    <property type="molecule type" value="Genomic_DNA"/>
</dbReference>
<organism evidence="1 2">
    <name type="scientific">Halolamina pelagica</name>
    <dbReference type="NCBI Taxonomy" id="699431"/>
    <lineage>
        <taxon>Archaea</taxon>
        <taxon>Methanobacteriati</taxon>
        <taxon>Methanobacteriota</taxon>
        <taxon>Stenosarchaea group</taxon>
        <taxon>Halobacteria</taxon>
        <taxon>Halobacteriales</taxon>
        <taxon>Haloferacaceae</taxon>
    </lineage>
</organism>
<sequence>MFVSTSQDSHWKPNSCSDWVRTATKITASQKLGIARQTMPPKDAT</sequence>